<dbReference type="HOGENOM" id="CLU_004184_6_3_1"/>
<evidence type="ECO:0000313" key="3">
    <source>
        <dbReference type="Proteomes" id="UP000054321"/>
    </source>
</evidence>
<dbReference type="Proteomes" id="UP000054321">
    <property type="component" value="Unassembled WGS sequence"/>
</dbReference>
<feature type="domain" description="Heterokaryon incompatibility" evidence="1">
    <location>
        <begin position="1"/>
        <end position="77"/>
    </location>
</feature>
<dbReference type="STRING" id="913774.A0A0C3GTB7"/>
<keyword evidence="3" id="KW-1185">Reference proteome</keyword>
<dbReference type="Pfam" id="PF06985">
    <property type="entry name" value="HET"/>
    <property type="match status" value="1"/>
</dbReference>
<dbReference type="EMBL" id="KN832879">
    <property type="protein sequence ID" value="KIM99285.1"/>
    <property type="molecule type" value="Genomic_DNA"/>
</dbReference>
<organism evidence="2 3">
    <name type="scientific">Oidiodendron maius (strain Zn)</name>
    <dbReference type="NCBI Taxonomy" id="913774"/>
    <lineage>
        <taxon>Eukaryota</taxon>
        <taxon>Fungi</taxon>
        <taxon>Dikarya</taxon>
        <taxon>Ascomycota</taxon>
        <taxon>Pezizomycotina</taxon>
        <taxon>Leotiomycetes</taxon>
        <taxon>Leotiomycetes incertae sedis</taxon>
        <taxon>Myxotrichaceae</taxon>
        <taxon>Oidiodendron</taxon>
    </lineage>
</organism>
<gene>
    <name evidence="2" type="ORF">OIDMADRAFT_92791</name>
</gene>
<dbReference type="PANTHER" id="PTHR24148">
    <property type="entry name" value="ANKYRIN REPEAT DOMAIN-CONTAINING PROTEIN 39 HOMOLOG-RELATED"/>
    <property type="match status" value="1"/>
</dbReference>
<dbReference type="AlphaFoldDB" id="A0A0C3GTB7"/>
<dbReference type="InterPro" id="IPR010730">
    <property type="entry name" value="HET"/>
</dbReference>
<proteinExistence type="predicted"/>
<sequence>WGNDKDTRPIVINGCYHDVTINLYKALNRLKFESSPRLIWADAICINQSDIKEKQHQIEIMADIYERAKTVIMWLGE</sequence>
<dbReference type="InParanoid" id="A0A0C3GTB7"/>
<evidence type="ECO:0000259" key="1">
    <source>
        <dbReference type="Pfam" id="PF06985"/>
    </source>
</evidence>
<feature type="non-terminal residue" evidence="2">
    <location>
        <position position="1"/>
    </location>
</feature>
<dbReference type="OrthoDB" id="2157530at2759"/>
<reference evidence="2 3" key="1">
    <citation type="submission" date="2014-04" db="EMBL/GenBank/DDBJ databases">
        <authorList>
            <consortium name="DOE Joint Genome Institute"/>
            <person name="Kuo A."/>
            <person name="Martino E."/>
            <person name="Perotto S."/>
            <person name="Kohler A."/>
            <person name="Nagy L.G."/>
            <person name="Floudas D."/>
            <person name="Copeland A."/>
            <person name="Barry K.W."/>
            <person name="Cichocki N."/>
            <person name="Veneault-Fourrey C."/>
            <person name="LaButti K."/>
            <person name="Lindquist E.A."/>
            <person name="Lipzen A."/>
            <person name="Lundell T."/>
            <person name="Morin E."/>
            <person name="Murat C."/>
            <person name="Sun H."/>
            <person name="Tunlid A."/>
            <person name="Henrissat B."/>
            <person name="Grigoriev I.V."/>
            <person name="Hibbett D.S."/>
            <person name="Martin F."/>
            <person name="Nordberg H.P."/>
            <person name="Cantor M.N."/>
            <person name="Hua S.X."/>
        </authorList>
    </citation>
    <scope>NUCLEOTIDE SEQUENCE [LARGE SCALE GENOMIC DNA]</scope>
    <source>
        <strain evidence="2 3">Zn</strain>
    </source>
</reference>
<name>A0A0C3GTB7_OIDMZ</name>
<dbReference type="InterPro" id="IPR052895">
    <property type="entry name" value="HetReg/Transcr_Mod"/>
</dbReference>
<evidence type="ECO:0000313" key="2">
    <source>
        <dbReference type="EMBL" id="KIM99285.1"/>
    </source>
</evidence>
<feature type="non-terminal residue" evidence="2">
    <location>
        <position position="77"/>
    </location>
</feature>
<protein>
    <recommendedName>
        <fullName evidence="1">Heterokaryon incompatibility domain-containing protein</fullName>
    </recommendedName>
</protein>
<accession>A0A0C3GTB7</accession>
<dbReference type="PANTHER" id="PTHR24148:SF81">
    <property type="entry name" value="HETEROKARYON INCOMPATIBILITY DOMAIN-CONTAINING PROTEIN"/>
    <property type="match status" value="1"/>
</dbReference>
<reference evidence="3" key="2">
    <citation type="submission" date="2015-01" db="EMBL/GenBank/DDBJ databases">
        <title>Evolutionary Origins and Diversification of the Mycorrhizal Mutualists.</title>
        <authorList>
            <consortium name="DOE Joint Genome Institute"/>
            <consortium name="Mycorrhizal Genomics Consortium"/>
            <person name="Kohler A."/>
            <person name="Kuo A."/>
            <person name="Nagy L.G."/>
            <person name="Floudas D."/>
            <person name="Copeland A."/>
            <person name="Barry K.W."/>
            <person name="Cichocki N."/>
            <person name="Veneault-Fourrey C."/>
            <person name="LaButti K."/>
            <person name="Lindquist E.A."/>
            <person name="Lipzen A."/>
            <person name="Lundell T."/>
            <person name="Morin E."/>
            <person name="Murat C."/>
            <person name="Riley R."/>
            <person name="Ohm R."/>
            <person name="Sun H."/>
            <person name="Tunlid A."/>
            <person name="Henrissat B."/>
            <person name="Grigoriev I.V."/>
            <person name="Hibbett D.S."/>
            <person name="Martin F."/>
        </authorList>
    </citation>
    <scope>NUCLEOTIDE SEQUENCE [LARGE SCALE GENOMIC DNA]</scope>
    <source>
        <strain evidence="3">Zn</strain>
    </source>
</reference>